<dbReference type="PROSITE" id="PS51257">
    <property type="entry name" value="PROKAR_LIPOPROTEIN"/>
    <property type="match status" value="1"/>
</dbReference>
<evidence type="ECO:0000313" key="3">
    <source>
        <dbReference type="Proteomes" id="UP001252270"/>
    </source>
</evidence>
<accession>A0ABU1GMU5</accession>
<comment type="caution">
    <text evidence="2">The sequence shown here is derived from an EMBL/GenBank/DDBJ whole genome shotgun (WGS) entry which is preliminary data.</text>
</comment>
<keyword evidence="1" id="KW-0175">Coiled coil</keyword>
<protein>
    <recommendedName>
        <fullName evidence="4">Lipoprotein</fullName>
    </recommendedName>
</protein>
<feature type="coiled-coil region" evidence="1">
    <location>
        <begin position="55"/>
        <end position="84"/>
    </location>
</feature>
<keyword evidence="3" id="KW-1185">Reference proteome</keyword>
<evidence type="ECO:0000313" key="2">
    <source>
        <dbReference type="EMBL" id="MDR5893340.1"/>
    </source>
</evidence>
<sequence length="208" mass="23234">MRHAQHTPPKTQRPLYHAALAAGLILLLAGCAARYPLDIPEAQWEAMTPTEQRQAREQQVALDRARAEQRAAEARAREEKAREARLALEVRRQEARPGERVQCVLEGELRRGSSWHAMTPAGIDVVSGMTVPVALTSPDGRRRQDAYASFDGQAVTLCRHERELARPGADCARLVGTQRDFARGLAGRVETERFVRGTLRCDLPLRTR</sequence>
<dbReference type="EMBL" id="JARWAL010000009">
    <property type="protein sequence ID" value="MDR5893340.1"/>
    <property type="molecule type" value="Genomic_DNA"/>
</dbReference>
<evidence type="ECO:0000256" key="1">
    <source>
        <dbReference type="SAM" id="Coils"/>
    </source>
</evidence>
<reference evidence="2 3" key="1">
    <citation type="submission" date="2023-04" db="EMBL/GenBank/DDBJ databases">
        <title>A long-awaited taxogenomic arrangement of the family Halomonadaceae.</title>
        <authorList>
            <person name="De La Haba R."/>
            <person name="Chuvochina M."/>
            <person name="Wittouck S."/>
            <person name="Arahal D.R."/>
            <person name="Sanchez-Porro C."/>
            <person name="Hugenholtz P."/>
            <person name="Ventosa A."/>
        </authorList>
    </citation>
    <scope>NUCLEOTIDE SEQUENCE [LARGE SCALE GENOMIC DNA]</scope>
    <source>
        <strain evidence="2 3">DSM 17332</strain>
    </source>
</reference>
<proteinExistence type="predicted"/>
<gene>
    <name evidence="2" type="ORF">QC820_10990</name>
</gene>
<organism evidence="2 3">
    <name type="scientific">Halomonas mongoliensis</name>
    <dbReference type="NCBI Taxonomy" id="321265"/>
    <lineage>
        <taxon>Bacteria</taxon>
        <taxon>Pseudomonadati</taxon>
        <taxon>Pseudomonadota</taxon>
        <taxon>Gammaproteobacteria</taxon>
        <taxon>Oceanospirillales</taxon>
        <taxon>Halomonadaceae</taxon>
        <taxon>Halomonas</taxon>
    </lineage>
</organism>
<name>A0ABU1GMU5_9GAMM</name>
<dbReference type="Proteomes" id="UP001252270">
    <property type="component" value="Unassembled WGS sequence"/>
</dbReference>
<dbReference type="RefSeq" id="WP_309636961.1">
    <property type="nucleotide sequence ID" value="NZ_JARWAL010000009.1"/>
</dbReference>
<evidence type="ECO:0008006" key="4">
    <source>
        <dbReference type="Google" id="ProtNLM"/>
    </source>
</evidence>